<dbReference type="Proteomes" id="UP001377692">
    <property type="component" value="Unassembled WGS sequence"/>
</dbReference>
<evidence type="ECO:0000313" key="1">
    <source>
        <dbReference type="EMBL" id="MEJ5903777.1"/>
    </source>
</evidence>
<reference evidence="1 2" key="1">
    <citation type="submission" date="2024-02" db="EMBL/GenBank/DDBJ databases">
        <title>Identification of pathogenicity and growth-promoting functions of Pseudomonas putida variants.</title>
        <authorList>
            <person name="Sun J."/>
        </authorList>
    </citation>
    <scope>NUCLEOTIDE SEQUENCE [LARGE SCALE GENOMIC DNA]</scope>
    <source>
        <strain evidence="1 2">A04</strain>
    </source>
</reference>
<accession>A0ABU8R1M3</accession>
<sequence length="275" mass="28844">MAGQLIRLPGVTAAAAAGAPRIIMTAPDAVAARIASLKHVVSARSMRALNGGGVEGRCRLTGQPLTPMGINTDRWQIVTVGGREGLYSGPAASGGQGAAASLALPPGSLTQSYTLVGAFAWEAADRAGNYLTNFVVGFDGAVATRRAFRAYGQQYSVVEGRNSIATGSGEFTSIYEPIPLTEWGIFVADYNHATRVISLSVNDADTFTLRTETVATPTPSAAAYLELGYHNSNNALRNSKIGDLYTFSESLLSTELGAAQLKQLVAEMKTYYAIA</sequence>
<evidence type="ECO:0000313" key="2">
    <source>
        <dbReference type="Proteomes" id="UP001377692"/>
    </source>
</evidence>
<gene>
    <name evidence="1" type="ORF">V7V80_03680</name>
</gene>
<dbReference type="EMBL" id="JBBHLD010000002">
    <property type="protein sequence ID" value="MEJ5903777.1"/>
    <property type="molecule type" value="Genomic_DNA"/>
</dbReference>
<dbReference type="RefSeq" id="WP_339548540.1">
    <property type="nucleotide sequence ID" value="NZ_JBBHLD010000002.1"/>
</dbReference>
<organism evidence="1 2">
    <name type="scientific">Pseudomonas kermanshahensis</name>
    <dbReference type="NCBI Taxonomy" id="2745482"/>
    <lineage>
        <taxon>Bacteria</taxon>
        <taxon>Pseudomonadati</taxon>
        <taxon>Pseudomonadota</taxon>
        <taxon>Gammaproteobacteria</taxon>
        <taxon>Pseudomonadales</taxon>
        <taxon>Pseudomonadaceae</taxon>
        <taxon>Pseudomonas</taxon>
    </lineage>
</organism>
<keyword evidence="2" id="KW-1185">Reference proteome</keyword>
<name>A0ABU8R1M3_9PSED</name>
<proteinExistence type="predicted"/>
<evidence type="ECO:0008006" key="3">
    <source>
        <dbReference type="Google" id="ProtNLM"/>
    </source>
</evidence>
<protein>
    <recommendedName>
        <fullName evidence="3">LamG domain-containing protein</fullName>
    </recommendedName>
</protein>
<comment type="caution">
    <text evidence="1">The sequence shown here is derived from an EMBL/GenBank/DDBJ whole genome shotgun (WGS) entry which is preliminary data.</text>
</comment>